<dbReference type="InterPro" id="IPR035965">
    <property type="entry name" value="PAS-like_dom_sf"/>
</dbReference>
<dbReference type="Pfam" id="PF13426">
    <property type="entry name" value="PAS_9"/>
    <property type="match status" value="1"/>
</dbReference>
<keyword evidence="2" id="KW-0597">Phosphoprotein</keyword>
<dbReference type="PROSITE" id="PS50110">
    <property type="entry name" value="RESPONSE_REGULATORY"/>
    <property type="match status" value="1"/>
</dbReference>
<keyword evidence="10" id="KW-1185">Reference proteome</keyword>
<dbReference type="OrthoDB" id="9814202at2"/>
<evidence type="ECO:0000259" key="7">
    <source>
        <dbReference type="PROSITE" id="PS50883"/>
    </source>
</evidence>
<evidence type="ECO:0000313" key="10">
    <source>
        <dbReference type="Proteomes" id="UP000002586"/>
    </source>
</evidence>
<evidence type="ECO:0000256" key="2">
    <source>
        <dbReference type="PROSITE-ProRule" id="PRU00169"/>
    </source>
</evidence>
<dbReference type="FunFam" id="3.30.70.270:FF:000001">
    <property type="entry name" value="Diguanylate cyclase domain protein"/>
    <property type="match status" value="1"/>
</dbReference>
<dbReference type="AlphaFoldDB" id="A0L8P4"/>
<dbReference type="SMART" id="SM00052">
    <property type="entry name" value="EAL"/>
    <property type="match status" value="1"/>
</dbReference>
<protein>
    <submittedName>
        <fullName evidence="9">Response regulator receiver modulated diguanylate cyclase/phosphodiesterase with PAS/PAC sensor(S)</fullName>
    </submittedName>
</protein>
<dbReference type="HOGENOM" id="CLU_000445_70_50_5"/>
<accession>A0L8P4</accession>
<dbReference type="Pfam" id="PF00563">
    <property type="entry name" value="EAL"/>
    <property type="match status" value="1"/>
</dbReference>
<dbReference type="Gene3D" id="3.20.20.450">
    <property type="entry name" value="EAL domain"/>
    <property type="match status" value="1"/>
</dbReference>
<feature type="domain" description="PAC" evidence="6">
    <location>
        <begin position="258"/>
        <end position="310"/>
    </location>
</feature>
<dbReference type="PROSITE" id="PS50883">
    <property type="entry name" value="EAL"/>
    <property type="match status" value="1"/>
</dbReference>
<dbReference type="InterPro" id="IPR029787">
    <property type="entry name" value="Nucleotide_cyclase"/>
</dbReference>
<dbReference type="PROSITE" id="PS50113">
    <property type="entry name" value="PAC"/>
    <property type="match status" value="1"/>
</dbReference>
<dbReference type="InterPro" id="IPR000014">
    <property type="entry name" value="PAS"/>
</dbReference>
<dbReference type="InterPro" id="IPR043128">
    <property type="entry name" value="Rev_trsase/Diguanyl_cyclase"/>
</dbReference>
<dbReference type="Gene3D" id="3.30.450.20">
    <property type="entry name" value="PAS domain"/>
    <property type="match status" value="1"/>
</dbReference>
<dbReference type="SMART" id="SM00267">
    <property type="entry name" value="GGDEF"/>
    <property type="match status" value="1"/>
</dbReference>
<dbReference type="eggNOG" id="COG5001">
    <property type="taxonomic scope" value="Bacteria"/>
</dbReference>
<dbReference type="Proteomes" id="UP000002586">
    <property type="component" value="Chromosome"/>
</dbReference>
<dbReference type="InterPro" id="IPR000160">
    <property type="entry name" value="GGDEF_dom"/>
</dbReference>
<dbReference type="InterPro" id="IPR001789">
    <property type="entry name" value="Sig_transdc_resp-reg_receiver"/>
</dbReference>
<keyword evidence="3" id="KW-0175">Coiled coil</keyword>
<dbReference type="SUPFAM" id="SSF55073">
    <property type="entry name" value="Nucleotide cyclase"/>
    <property type="match status" value="1"/>
</dbReference>
<dbReference type="Pfam" id="PF00990">
    <property type="entry name" value="GGDEF"/>
    <property type="match status" value="1"/>
</dbReference>
<evidence type="ECO:0000259" key="6">
    <source>
        <dbReference type="PROSITE" id="PS50113"/>
    </source>
</evidence>
<name>A0L8P4_MAGMM</name>
<dbReference type="Gene3D" id="3.30.70.270">
    <property type="match status" value="1"/>
</dbReference>
<feature type="coiled-coil region" evidence="3">
    <location>
        <begin position="132"/>
        <end position="171"/>
    </location>
</feature>
<dbReference type="InterPro" id="IPR001610">
    <property type="entry name" value="PAC"/>
</dbReference>
<dbReference type="KEGG" id="mgm:Mmc1_1829"/>
<dbReference type="InterPro" id="IPR011006">
    <property type="entry name" value="CheY-like_superfamily"/>
</dbReference>
<dbReference type="SUPFAM" id="SSF52172">
    <property type="entry name" value="CheY-like"/>
    <property type="match status" value="1"/>
</dbReference>
<dbReference type="GO" id="GO:0071111">
    <property type="term" value="F:cyclic-guanylate-specific phosphodiesterase activity"/>
    <property type="evidence" value="ECO:0007669"/>
    <property type="project" value="UniProtKB-EC"/>
</dbReference>
<dbReference type="InterPro" id="IPR001633">
    <property type="entry name" value="EAL_dom"/>
</dbReference>
<dbReference type="Gene3D" id="3.40.50.2300">
    <property type="match status" value="1"/>
</dbReference>
<evidence type="ECO:0000259" key="4">
    <source>
        <dbReference type="PROSITE" id="PS50110"/>
    </source>
</evidence>
<evidence type="ECO:0000256" key="3">
    <source>
        <dbReference type="SAM" id="Coils"/>
    </source>
</evidence>
<comment type="catalytic activity">
    <reaction evidence="1">
        <text>3',3'-c-di-GMP + H2O = 5'-phosphoguanylyl(3'-&gt;5')guanosine + H(+)</text>
        <dbReference type="Rhea" id="RHEA:24902"/>
        <dbReference type="ChEBI" id="CHEBI:15377"/>
        <dbReference type="ChEBI" id="CHEBI:15378"/>
        <dbReference type="ChEBI" id="CHEBI:58754"/>
        <dbReference type="ChEBI" id="CHEBI:58805"/>
        <dbReference type="EC" id="3.1.4.52"/>
    </reaction>
    <physiologicalReaction direction="left-to-right" evidence="1">
        <dbReference type="Rhea" id="RHEA:24903"/>
    </physiologicalReaction>
</comment>
<dbReference type="SMART" id="SM00091">
    <property type="entry name" value="PAS"/>
    <property type="match status" value="1"/>
</dbReference>
<feature type="domain" description="GGDEF" evidence="8">
    <location>
        <begin position="342"/>
        <end position="475"/>
    </location>
</feature>
<proteinExistence type="predicted"/>
<gene>
    <name evidence="9" type="ordered locus">Mmc1_1829</name>
</gene>
<dbReference type="PROSITE" id="PS50112">
    <property type="entry name" value="PAS"/>
    <property type="match status" value="1"/>
</dbReference>
<dbReference type="STRING" id="156889.Mmc1_1829"/>
<feature type="domain" description="PAS" evidence="5">
    <location>
        <begin position="185"/>
        <end position="231"/>
    </location>
</feature>
<reference evidence="10" key="1">
    <citation type="journal article" date="2009" name="Appl. Environ. Microbiol.">
        <title>Complete genome sequence of the chemolithoautotrophic marine magnetotactic coccus strain MC-1.</title>
        <authorList>
            <person name="Schubbe S."/>
            <person name="Williams T.J."/>
            <person name="Xie G."/>
            <person name="Kiss H.E."/>
            <person name="Brettin T.S."/>
            <person name="Martinez D."/>
            <person name="Ross C.A."/>
            <person name="Schuler D."/>
            <person name="Cox B.L."/>
            <person name="Nealson K.H."/>
            <person name="Bazylinski D.A."/>
        </authorList>
    </citation>
    <scope>NUCLEOTIDE SEQUENCE [LARGE SCALE GENOMIC DNA]</scope>
    <source>
        <strain evidence="10">ATCC BAA-1437 / JCM 17883 / MC-1</strain>
    </source>
</reference>
<dbReference type="RefSeq" id="WP_011713481.1">
    <property type="nucleotide sequence ID" value="NC_008576.1"/>
</dbReference>
<dbReference type="InterPro" id="IPR052155">
    <property type="entry name" value="Biofilm_reg_signaling"/>
</dbReference>
<dbReference type="EMBL" id="CP000471">
    <property type="protein sequence ID" value="ABK44337.1"/>
    <property type="molecule type" value="Genomic_DNA"/>
</dbReference>
<dbReference type="PANTHER" id="PTHR44757:SF2">
    <property type="entry name" value="BIOFILM ARCHITECTURE MAINTENANCE PROTEIN MBAA"/>
    <property type="match status" value="1"/>
</dbReference>
<dbReference type="NCBIfam" id="TIGR00254">
    <property type="entry name" value="GGDEF"/>
    <property type="match status" value="1"/>
</dbReference>
<dbReference type="CDD" id="cd01949">
    <property type="entry name" value="GGDEF"/>
    <property type="match status" value="1"/>
</dbReference>
<feature type="modified residue" description="4-aspartylphosphate" evidence="2">
    <location>
        <position position="51"/>
    </location>
</feature>
<dbReference type="InterPro" id="IPR000700">
    <property type="entry name" value="PAS-assoc_C"/>
</dbReference>
<dbReference type="SUPFAM" id="SSF55785">
    <property type="entry name" value="PYP-like sensor domain (PAS domain)"/>
    <property type="match status" value="1"/>
</dbReference>
<evidence type="ECO:0000259" key="8">
    <source>
        <dbReference type="PROSITE" id="PS50887"/>
    </source>
</evidence>
<feature type="domain" description="EAL" evidence="7">
    <location>
        <begin position="484"/>
        <end position="738"/>
    </location>
</feature>
<dbReference type="SMART" id="SM00448">
    <property type="entry name" value="REC"/>
    <property type="match status" value="1"/>
</dbReference>
<dbReference type="GO" id="GO:0000160">
    <property type="term" value="P:phosphorelay signal transduction system"/>
    <property type="evidence" value="ECO:0007669"/>
    <property type="project" value="InterPro"/>
</dbReference>
<sequence>MKVLFVDDMATVRMLYGRLLSMAGYKVVLADSVNDALAKARIERPPLAIVDYHMPDGTGADLTRALLATPETSDILVVMHSQSLDVISESLEAGAIDLIHKEDPKEVFLMRVAAMGRFIETQNAHREAEAHARQKELQAAEQLRRIEEQARQQLEQRVRERTLELTQSNERLSNEVAVRMRAESGLRLIHKVFENTSEAIILTDPQGMILDINPAFTEITGFSREEALGHNPRSFKSDRHDATFYTNMWRKIAEEGFWQGEIWDRRKNGEIYPKRLTINAVRNQAGEVENYIGIFSDISESKATELKLERLAYYDALTQLPNRMLFHDRLEHEFYNAQRHRKQVAVFFIDLDRFKQVNDTLGHSAGDELLQHVAQRLEGCVRAADTVARMGGDEFTVILADISDNESVARVARKVLEELQKSISIKGHDIFVGASIGIALYPDNGNDVETLTKNADMAMYRAKESGRGNYKFFSEEMNVSTSQRLSLESQLHHAVNANLLEVYYQPKLNMQSGIMVGMEALVRWPQADGSMIPPIQFIPVAEETGLIVPLGRLVMRQAMLDCARWVRETGMNLRVAVNLSAREFQSPGLVVEIEQTLAECGLDARHFEVEITESLMMHDVENAIATLEQISRLGIHIAMDDFGTGYSSLSYLKKFPIHSLKVDRSFVKDIPDDPNDIEIVAAILSLAKVLNLKVVAEGVETQEQLSFLRQNLCDECQGYSFSKPLSAVDFTAFLADVHNHSARLMNNDFEVMLS</sequence>
<dbReference type="FunFam" id="3.20.20.450:FF:000001">
    <property type="entry name" value="Cyclic di-GMP phosphodiesterase yahA"/>
    <property type="match status" value="1"/>
</dbReference>
<dbReference type="NCBIfam" id="TIGR00229">
    <property type="entry name" value="sensory_box"/>
    <property type="match status" value="1"/>
</dbReference>
<dbReference type="PANTHER" id="PTHR44757">
    <property type="entry name" value="DIGUANYLATE CYCLASE DGCP"/>
    <property type="match status" value="1"/>
</dbReference>
<dbReference type="GO" id="GO:0071732">
    <property type="term" value="P:cellular response to nitric oxide"/>
    <property type="evidence" value="ECO:0007669"/>
    <property type="project" value="UniProtKB-ARBA"/>
</dbReference>
<dbReference type="CDD" id="cd00156">
    <property type="entry name" value="REC"/>
    <property type="match status" value="1"/>
</dbReference>
<reference evidence="9 10" key="2">
    <citation type="journal article" date="2012" name="Int. J. Syst. Evol. Microbiol.">
        <title>Magnetococcus marinus gen. nov., sp. nov., a marine, magnetotactic bacterium that represents a novel lineage (Magnetococcaceae fam. nov.; Magnetococcales ord. nov.) at the base of the Alphaproteobacteria.</title>
        <authorList>
            <person name="Bazylinski D.A."/>
            <person name="Williams T.J."/>
            <person name="Lefevre C.T."/>
            <person name="Berg R.J."/>
            <person name="Zhang C.L."/>
            <person name="Bowser S.S."/>
            <person name="Dean A.J."/>
            <person name="Beveridge T.J."/>
        </authorList>
    </citation>
    <scope>NUCLEOTIDE SEQUENCE [LARGE SCALE GENOMIC DNA]</scope>
    <source>
        <strain evidence="10">ATCC BAA-1437 / JCM 17883 / MC-1</strain>
    </source>
</reference>
<dbReference type="SMART" id="SM00086">
    <property type="entry name" value="PAC"/>
    <property type="match status" value="1"/>
</dbReference>
<dbReference type="CDD" id="cd01948">
    <property type="entry name" value="EAL"/>
    <property type="match status" value="1"/>
</dbReference>
<dbReference type="CDD" id="cd00130">
    <property type="entry name" value="PAS"/>
    <property type="match status" value="1"/>
</dbReference>
<dbReference type="SUPFAM" id="SSF141868">
    <property type="entry name" value="EAL domain-like"/>
    <property type="match status" value="1"/>
</dbReference>
<organism evidence="9 10">
    <name type="scientific">Magnetococcus marinus (strain ATCC BAA-1437 / JCM 17883 / MC-1)</name>
    <dbReference type="NCBI Taxonomy" id="156889"/>
    <lineage>
        <taxon>Bacteria</taxon>
        <taxon>Pseudomonadati</taxon>
        <taxon>Pseudomonadota</taxon>
        <taxon>Magnetococcia</taxon>
        <taxon>Magnetococcales</taxon>
        <taxon>Magnetococcaceae</taxon>
        <taxon>Magnetococcus</taxon>
    </lineage>
</organism>
<dbReference type="Pfam" id="PF00072">
    <property type="entry name" value="Response_reg"/>
    <property type="match status" value="1"/>
</dbReference>
<dbReference type="PROSITE" id="PS50887">
    <property type="entry name" value="GGDEF"/>
    <property type="match status" value="1"/>
</dbReference>
<evidence type="ECO:0000259" key="5">
    <source>
        <dbReference type="PROSITE" id="PS50112"/>
    </source>
</evidence>
<evidence type="ECO:0000256" key="1">
    <source>
        <dbReference type="ARBA" id="ARBA00051114"/>
    </source>
</evidence>
<evidence type="ECO:0000313" key="9">
    <source>
        <dbReference type="EMBL" id="ABK44337.1"/>
    </source>
</evidence>
<feature type="domain" description="Response regulatory" evidence="4">
    <location>
        <begin position="2"/>
        <end position="116"/>
    </location>
</feature>
<dbReference type="InterPro" id="IPR035919">
    <property type="entry name" value="EAL_sf"/>
</dbReference>